<feature type="domain" description="CN hydrolase" evidence="9">
    <location>
        <begin position="197"/>
        <end position="442"/>
    </location>
</feature>
<dbReference type="Pfam" id="PF00795">
    <property type="entry name" value="CN_hydrolase"/>
    <property type="match status" value="1"/>
</dbReference>
<keyword evidence="6 8" id="KW-0472">Membrane</keyword>
<sequence>MGLVGGLLLAASLPPWPVATGAWPLGLVGAAVLYGALDGGTGRQRLAVGMAAGFGLYLPALVWMRDFSLPGYLVATLLQAAILAAGVALVPGTDARRWRRAAAFPAALVVVEAVRGSWPFGGMPISGIDLGQIGGPLAPAARIGGRLLLVALVGVGGLALAGLVRRRWPAACAGVAVVVAMAALGVVAPDGSVDRTLRVAAVQGGGPRGLRAVGRDPAPVFQRHVDATAGVRRPVDLVLWPEDVVDIEREVATAPEGAILSSLADSLDTTLVAGVVQDEEGGRFRNSAVPWGPDGAIYPRYDKVHRVPFGEYVPARSFFDRIADLSAVPRDATAGRGPAILDTPAGRLGVVISYEVFFPDRAREAVRSGGRVVLVPTNAASYRDAQIPSQEVAAARLRGLETGRWVVQAAPTGYSAVIDHRGDVRVQGGLGGAEILHDDVDLRTGRTLYVTLGSTPWLAAAVVVLLLASRKPEWMTSRFVDQRSRSGYNEGTSHRS</sequence>
<dbReference type="UniPathway" id="UPA00666"/>
<evidence type="ECO:0000313" key="10">
    <source>
        <dbReference type="EMBL" id="CAA9272862.1"/>
    </source>
</evidence>
<dbReference type="Gene3D" id="3.60.110.10">
    <property type="entry name" value="Carbon-nitrogen hydrolase"/>
    <property type="match status" value="1"/>
</dbReference>
<evidence type="ECO:0000259" key="9">
    <source>
        <dbReference type="PROSITE" id="PS50263"/>
    </source>
</evidence>
<dbReference type="GO" id="GO:0005886">
    <property type="term" value="C:plasma membrane"/>
    <property type="evidence" value="ECO:0007669"/>
    <property type="project" value="UniProtKB-SubCell"/>
</dbReference>
<organism evidence="10">
    <name type="scientific">uncultured Acidimicrobiales bacterium</name>
    <dbReference type="NCBI Taxonomy" id="310071"/>
    <lineage>
        <taxon>Bacteria</taxon>
        <taxon>Bacillati</taxon>
        <taxon>Actinomycetota</taxon>
        <taxon>Acidimicrobiia</taxon>
        <taxon>Acidimicrobiales</taxon>
        <taxon>environmental samples</taxon>
    </lineage>
</organism>
<dbReference type="PANTHER" id="PTHR38686">
    <property type="entry name" value="APOLIPOPROTEIN N-ACYLTRANSFERASE"/>
    <property type="match status" value="1"/>
</dbReference>
<dbReference type="NCBIfam" id="TIGR00546">
    <property type="entry name" value="lnt"/>
    <property type="match status" value="1"/>
</dbReference>
<proteinExistence type="inferred from homology"/>
<dbReference type="EMBL" id="CADCTB010000207">
    <property type="protein sequence ID" value="CAA9272862.1"/>
    <property type="molecule type" value="Genomic_DNA"/>
</dbReference>
<dbReference type="Pfam" id="PF20154">
    <property type="entry name" value="LNT_N"/>
    <property type="match status" value="1"/>
</dbReference>
<keyword evidence="7 8" id="KW-0012">Acyltransferase</keyword>
<comment type="similarity">
    <text evidence="8">Belongs to the CN hydrolase family. Apolipoprotein N-acyltransferase subfamily.</text>
</comment>
<dbReference type="CDD" id="cd07571">
    <property type="entry name" value="ALP_N-acyl_transferase"/>
    <property type="match status" value="1"/>
</dbReference>
<dbReference type="InterPro" id="IPR004563">
    <property type="entry name" value="Apolipo_AcylTrfase"/>
</dbReference>
<dbReference type="GO" id="GO:0016410">
    <property type="term" value="F:N-acyltransferase activity"/>
    <property type="evidence" value="ECO:0007669"/>
    <property type="project" value="UniProtKB-UniRule"/>
</dbReference>
<evidence type="ECO:0000256" key="2">
    <source>
        <dbReference type="ARBA" id="ARBA00022475"/>
    </source>
</evidence>
<reference evidence="10" key="1">
    <citation type="submission" date="2020-02" db="EMBL/GenBank/DDBJ databases">
        <authorList>
            <person name="Meier V. D."/>
        </authorList>
    </citation>
    <scope>NUCLEOTIDE SEQUENCE</scope>
    <source>
        <strain evidence="10">AVDCRST_MAG10</strain>
    </source>
</reference>
<feature type="transmembrane region" description="Helical" evidence="8">
    <location>
        <begin position="46"/>
        <end position="64"/>
    </location>
</feature>
<dbReference type="PANTHER" id="PTHR38686:SF1">
    <property type="entry name" value="APOLIPOPROTEIN N-ACYLTRANSFERASE"/>
    <property type="match status" value="1"/>
</dbReference>
<dbReference type="PROSITE" id="PS50263">
    <property type="entry name" value="CN_HYDROLASE"/>
    <property type="match status" value="1"/>
</dbReference>
<evidence type="ECO:0000256" key="6">
    <source>
        <dbReference type="ARBA" id="ARBA00023136"/>
    </source>
</evidence>
<evidence type="ECO:0000256" key="7">
    <source>
        <dbReference type="ARBA" id="ARBA00023315"/>
    </source>
</evidence>
<name>A0A6J4JCD0_9ACTN</name>
<feature type="transmembrane region" description="Helical" evidence="8">
    <location>
        <begin position="102"/>
        <end position="120"/>
    </location>
</feature>
<dbReference type="InterPro" id="IPR045378">
    <property type="entry name" value="LNT_N"/>
</dbReference>
<feature type="transmembrane region" description="Helical" evidence="8">
    <location>
        <begin position="168"/>
        <end position="188"/>
    </location>
</feature>
<comment type="catalytic activity">
    <reaction evidence="8">
        <text>N-terminal S-1,2-diacyl-sn-glyceryl-L-cysteinyl-[lipoprotein] + a glycerophospholipid = N-acyl-S-1,2-diacyl-sn-glyceryl-L-cysteinyl-[lipoprotein] + a 2-acyl-sn-glycero-3-phospholipid + H(+)</text>
        <dbReference type="Rhea" id="RHEA:48228"/>
        <dbReference type="Rhea" id="RHEA-COMP:14681"/>
        <dbReference type="Rhea" id="RHEA-COMP:14684"/>
        <dbReference type="ChEBI" id="CHEBI:15378"/>
        <dbReference type="ChEBI" id="CHEBI:136912"/>
        <dbReference type="ChEBI" id="CHEBI:140656"/>
        <dbReference type="ChEBI" id="CHEBI:140657"/>
        <dbReference type="ChEBI" id="CHEBI:140660"/>
        <dbReference type="EC" id="2.3.1.269"/>
    </reaction>
</comment>
<dbReference type="InterPro" id="IPR036526">
    <property type="entry name" value="C-N_Hydrolase_sf"/>
</dbReference>
<dbReference type="HAMAP" id="MF_01148">
    <property type="entry name" value="Lnt"/>
    <property type="match status" value="1"/>
</dbReference>
<keyword evidence="3 8" id="KW-0808">Transferase</keyword>
<keyword evidence="4 8" id="KW-0812">Transmembrane</keyword>
<evidence type="ECO:0000256" key="4">
    <source>
        <dbReference type="ARBA" id="ARBA00022692"/>
    </source>
</evidence>
<keyword evidence="2 8" id="KW-1003">Cell membrane</keyword>
<comment type="subcellular location">
    <subcellularLocation>
        <location evidence="1 8">Cell membrane</location>
        <topology evidence="1 8">Multi-pass membrane protein</topology>
    </subcellularLocation>
</comment>
<gene>
    <name evidence="8" type="primary">lnt</name>
    <name evidence="10" type="ORF">AVDCRST_MAG10-3388</name>
</gene>
<evidence type="ECO:0000256" key="3">
    <source>
        <dbReference type="ARBA" id="ARBA00022679"/>
    </source>
</evidence>
<feature type="transmembrane region" description="Helical" evidence="8">
    <location>
        <begin position="140"/>
        <end position="161"/>
    </location>
</feature>
<keyword evidence="10" id="KW-0449">Lipoprotein</keyword>
<evidence type="ECO:0000256" key="5">
    <source>
        <dbReference type="ARBA" id="ARBA00022989"/>
    </source>
</evidence>
<protein>
    <recommendedName>
        <fullName evidence="8">Apolipoprotein N-acyltransferase</fullName>
        <shortName evidence="8">ALP N-acyltransferase</shortName>
        <ecNumber evidence="8">2.3.1.269</ecNumber>
    </recommendedName>
</protein>
<keyword evidence="5 8" id="KW-1133">Transmembrane helix</keyword>
<feature type="transmembrane region" description="Helical" evidence="8">
    <location>
        <begin position="70"/>
        <end position="90"/>
    </location>
</feature>
<dbReference type="SUPFAM" id="SSF56317">
    <property type="entry name" value="Carbon-nitrogen hydrolase"/>
    <property type="match status" value="1"/>
</dbReference>
<accession>A0A6J4JCD0</accession>
<evidence type="ECO:0000256" key="1">
    <source>
        <dbReference type="ARBA" id="ARBA00004651"/>
    </source>
</evidence>
<evidence type="ECO:0000256" key="8">
    <source>
        <dbReference type="HAMAP-Rule" id="MF_01148"/>
    </source>
</evidence>
<dbReference type="AlphaFoldDB" id="A0A6J4JCD0"/>
<dbReference type="GO" id="GO:0042158">
    <property type="term" value="P:lipoprotein biosynthetic process"/>
    <property type="evidence" value="ECO:0007669"/>
    <property type="project" value="UniProtKB-UniRule"/>
</dbReference>
<feature type="transmembrane region" description="Helical" evidence="8">
    <location>
        <begin position="448"/>
        <end position="468"/>
    </location>
</feature>
<comment type="function">
    <text evidence="8">Catalyzes the phospholipid dependent N-acylation of the N-terminal cysteine of apolipoprotein, the last step in lipoprotein maturation.</text>
</comment>
<feature type="transmembrane region" description="Helical" evidence="8">
    <location>
        <begin position="16"/>
        <end position="34"/>
    </location>
</feature>
<dbReference type="EC" id="2.3.1.269" evidence="8"/>
<dbReference type="InterPro" id="IPR003010">
    <property type="entry name" value="C-N_Hydrolase"/>
</dbReference>
<comment type="pathway">
    <text evidence="8">Protein modification; lipoprotein biosynthesis (N-acyl transfer).</text>
</comment>